<feature type="domain" description="Paraneoplastic antigen Ma-like N-terminal" evidence="3">
    <location>
        <begin position="5"/>
        <end position="92"/>
    </location>
</feature>
<feature type="compositionally biased region" description="Low complexity" evidence="1">
    <location>
        <begin position="294"/>
        <end position="310"/>
    </location>
</feature>
<feature type="domain" description="Paraneoplastic antigen Ma-like C-terminal" evidence="2">
    <location>
        <begin position="150"/>
        <end position="290"/>
    </location>
</feature>
<dbReference type="AlphaFoldDB" id="A0A2K6S3P5"/>
<dbReference type="InterPro" id="IPR048271">
    <property type="entry name" value="PNMA_N"/>
</dbReference>
<proteinExistence type="predicted"/>
<name>A0A2K6S3P5_SAIBB</name>
<dbReference type="PANTHER" id="PTHR23095">
    <property type="entry name" value="PARANEOPLASTIC ANTIGEN"/>
    <property type="match status" value="1"/>
</dbReference>
<gene>
    <name evidence="4" type="primary">PNMA6A</name>
</gene>
<dbReference type="OMA" id="WVETMRY"/>
<keyword evidence="5" id="KW-1185">Reference proteome</keyword>
<evidence type="ECO:0000313" key="4">
    <source>
        <dbReference type="Ensembl" id="ENSSBOP00000001993.1"/>
    </source>
</evidence>
<dbReference type="Proteomes" id="UP000233220">
    <property type="component" value="Unplaced"/>
</dbReference>
<dbReference type="InterPro" id="IPR026523">
    <property type="entry name" value="PNMA"/>
</dbReference>
<reference evidence="4" key="2">
    <citation type="submission" date="2025-09" db="UniProtKB">
        <authorList>
            <consortium name="Ensembl"/>
        </authorList>
    </citation>
    <scope>IDENTIFICATION</scope>
</reference>
<dbReference type="Pfam" id="PF20846">
    <property type="entry name" value="PNMA_N"/>
    <property type="match status" value="1"/>
</dbReference>
<accession>A0A2K6S3P5</accession>
<dbReference type="Ensembl" id="ENSSBOT00000011600.1">
    <property type="protein sequence ID" value="ENSSBOP00000001993.1"/>
    <property type="gene ID" value="ENSSBOG00000010587.1"/>
</dbReference>
<dbReference type="GeneTree" id="ENSGT01030000234522"/>
<feature type="region of interest" description="Disordered" evidence="1">
    <location>
        <begin position="284"/>
        <end position="331"/>
    </location>
</feature>
<evidence type="ECO:0000259" key="2">
    <source>
        <dbReference type="Pfam" id="PF14893"/>
    </source>
</evidence>
<dbReference type="PANTHER" id="PTHR23095:SF40">
    <property type="entry name" value="PARANEOPLASTIC ANTIGEN-LIKE PROTEIN 6A"/>
    <property type="match status" value="1"/>
</dbReference>
<protein>
    <submittedName>
        <fullName evidence="4">PNMA family member 6A</fullName>
    </submittedName>
</protein>
<dbReference type="Pfam" id="PF14893">
    <property type="entry name" value="PNMA"/>
    <property type="match status" value="1"/>
</dbReference>
<reference evidence="4" key="1">
    <citation type="submission" date="2025-08" db="UniProtKB">
        <authorList>
            <consortium name="Ensembl"/>
        </authorList>
    </citation>
    <scope>IDENTIFICATION</scope>
</reference>
<dbReference type="InterPro" id="IPR048270">
    <property type="entry name" value="PNMA_C"/>
</dbReference>
<evidence type="ECO:0000313" key="5">
    <source>
        <dbReference type="Proteomes" id="UP000233220"/>
    </source>
</evidence>
<organism evidence="4 5">
    <name type="scientific">Saimiri boliviensis boliviensis</name>
    <name type="common">Bolivian squirrel monkey</name>
    <dbReference type="NCBI Taxonomy" id="39432"/>
    <lineage>
        <taxon>Eukaryota</taxon>
        <taxon>Metazoa</taxon>
        <taxon>Chordata</taxon>
        <taxon>Craniata</taxon>
        <taxon>Vertebrata</taxon>
        <taxon>Euteleostomi</taxon>
        <taxon>Mammalia</taxon>
        <taxon>Eutheria</taxon>
        <taxon>Euarchontoglires</taxon>
        <taxon>Primates</taxon>
        <taxon>Haplorrhini</taxon>
        <taxon>Platyrrhini</taxon>
        <taxon>Cebidae</taxon>
        <taxon>Saimiriinae</taxon>
        <taxon>Saimiri</taxon>
    </lineage>
</organism>
<evidence type="ECO:0000259" key="3">
    <source>
        <dbReference type="Pfam" id="PF20846"/>
    </source>
</evidence>
<evidence type="ECO:0000256" key="1">
    <source>
        <dbReference type="SAM" id="MobiDB-lite"/>
    </source>
</evidence>
<sequence length="351" mass="38078">MVTPTLQAWRSWMGVNARRGLLILGIPEDCDDGEFQESLEAALWPMGHFTVLGKVFREEDKAITALVGLKGDVNYVLVPREVPGTGGPWNAVCVPCCSGEELLGHVFHFLQQQGQMVESVAGVLGPGCGAAQGVLAHPSPGRVFWKGPASPPGKESFEVWLDHTTDMLHVWQGVLERERRRKLLEGLTCSLSETQDCLMPLVQVFGDNEPHPMPPTSWAKCLTAQQQSGQPVLAVALWLEVLLQKAMEKGALARASADHVRLRQMLTRANLIEPLDEALRKLKMTGRSPTRSVRAQAQEGAGAQAGARAPRMGDAVRAVPRGPGWGPEGLVQTGCQEAEEALKPVLEESDN</sequence>